<dbReference type="InterPro" id="IPR012349">
    <property type="entry name" value="Split_barrel_FMN-bd"/>
</dbReference>
<dbReference type="Gene3D" id="2.30.110.10">
    <property type="entry name" value="Electron Transport, Fmn-binding Protein, Chain A"/>
    <property type="match status" value="1"/>
</dbReference>
<dbReference type="PANTHER" id="PTHR42815">
    <property type="entry name" value="FAD-BINDING, PUTATIVE (AFU_ORTHOLOGUE AFUA_6G07600)-RELATED"/>
    <property type="match status" value="1"/>
</dbReference>
<dbReference type="Proteomes" id="UP000313645">
    <property type="component" value="Unassembled WGS sequence"/>
</dbReference>
<evidence type="ECO:0000313" key="2">
    <source>
        <dbReference type="EMBL" id="TBW48125.1"/>
    </source>
</evidence>
<organism evidence="2 3">
    <name type="scientific">Marinobacter halodurans</name>
    <dbReference type="NCBI Taxonomy" id="2528979"/>
    <lineage>
        <taxon>Bacteria</taxon>
        <taxon>Pseudomonadati</taxon>
        <taxon>Pseudomonadota</taxon>
        <taxon>Gammaproteobacteria</taxon>
        <taxon>Pseudomonadales</taxon>
        <taxon>Marinobacteraceae</taxon>
        <taxon>Marinobacter</taxon>
    </lineage>
</organism>
<evidence type="ECO:0000256" key="1">
    <source>
        <dbReference type="SAM" id="MobiDB-lite"/>
    </source>
</evidence>
<dbReference type="PANTHER" id="PTHR42815:SF2">
    <property type="entry name" value="FAD-BINDING, PUTATIVE (AFU_ORTHOLOGUE AFUA_6G07600)-RELATED"/>
    <property type="match status" value="1"/>
</dbReference>
<accession>A0ABY1ZE78</accession>
<gene>
    <name evidence="2" type="ORF">EZI54_21705</name>
</gene>
<keyword evidence="3" id="KW-1185">Reference proteome</keyword>
<reference evidence="2 3" key="1">
    <citation type="submission" date="2019-02" db="EMBL/GenBank/DDBJ databases">
        <title>Marinobacter halodurans sp. nov., a marine bacterium isolated from sea tidal flat.</title>
        <authorList>
            <person name="Yoo Y."/>
            <person name="Lee D.W."/>
            <person name="Kim B.S."/>
            <person name="Kim J.-J."/>
        </authorList>
    </citation>
    <scope>NUCLEOTIDE SEQUENCE [LARGE SCALE GENOMIC DNA]</scope>
    <source>
        <strain evidence="2 3">YJ-S3-2</strain>
    </source>
</reference>
<evidence type="ECO:0000313" key="3">
    <source>
        <dbReference type="Proteomes" id="UP000313645"/>
    </source>
</evidence>
<name>A0ABY1ZE78_9GAMM</name>
<feature type="region of interest" description="Disordered" evidence="1">
    <location>
        <begin position="1"/>
        <end position="20"/>
    </location>
</feature>
<dbReference type="EMBL" id="SJDL01000052">
    <property type="protein sequence ID" value="TBW48125.1"/>
    <property type="molecule type" value="Genomic_DNA"/>
</dbReference>
<protein>
    <submittedName>
        <fullName evidence="2">Flavin-nucleotide-binding protein</fullName>
    </submittedName>
</protein>
<sequence>MDRVTPSAFHQGEQAAQERVGVRDKMAPISQRVFRDFMPEQHRELFTRLPYLVVGGLDGEHQPWASLLFGDPGFITSPDARQLRISARPRPEDPLASLLTVEAPVGLLGIELATRRRNRANGRIAQVDDGGFSVAIEQSFGNCPKYIQARMPDTTTPYPASDTPSAGRRSDRLDRTTAAIVDRADTLFIASAHPASDERGMANQGVDVSHRGGPPGFVQAEADGRHLALPDYAGNFFFNTLGNLLLNPRAGLVVPDFASGDLLVIATDARIDWQATDDRRFPGAQRLVRLAIREVTHLERAMPWRWSGPEPSPYLPSMARY</sequence>
<proteinExistence type="predicted"/>
<dbReference type="RefSeq" id="WP_131483978.1">
    <property type="nucleotide sequence ID" value="NZ_SJDL01000052.1"/>
</dbReference>
<comment type="caution">
    <text evidence="2">The sequence shown here is derived from an EMBL/GenBank/DDBJ whole genome shotgun (WGS) entry which is preliminary data.</text>
</comment>